<evidence type="ECO:0000256" key="3">
    <source>
        <dbReference type="ARBA" id="ARBA00022771"/>
    </source>
</evidence>
<keyword evidence="5" id="KW-0539">Nucleus</keyword>
<keyword evidence="4" id="KW-0862">Zinc</keyword>
<keyword evidence="3" id="KW-0863">Zinc-finger</keyword>
<sequence length="183" mass="21126">MKNWDAPCYAHFKLPPDIVYDGNIVKYRFYCLANPSRFVTRARHDDATSNLKRHAHEQCPSLNDHEKTGQLTVAEFARGSTYSESRLRYLHVKWFAMHHRPMELTEDDVYREILGMFHAGVDIKSAQTASRDIKDVFEISRVAVKKKLEVIQFRKHVALDGWSSPNVMSTLGILVSYVDEGQI</sequence>
<dbReference type="PANTHER" id="PTHR46481">
    <property type="entry name" value="ZINC FINGER BED DOMAIN-CONTAINING PROTEIN 4"/>
    <property type="match status" value="1"/>
</dbReference>
<accession>A0A4S8KNS7</accession>
<dbReference type="PANTHER" id="PTHR46481:SF10">
    <property type="entry name" value="ZINC FINGER BED DOMAIN-CONTAINING PROTEIN 39"/>
    <property type="match status" value="1"/>
</dbReference>
<evidence type="ECO:0000313" key="7">
    <source>
        <dbReference type="Proteomes" id="UP000297245"/>
    </source>
</evidence>
<organism evidence="6 7">
    <name type="scientific">Dendrothele bispora (strain CBS 962.96)</name>
    <dbReference type="NCBI Taxonomy" id="1314807"/>
    <lineage>
        <taxon>Eukaryota</taxon>
        <taxon>Fungi</taxon>
        <taxon>Dikarya</taxon>
        <taxon>Basidiomycota</taxon>
        <taxon>Agaricomycotina</taxon>
        <taxon>Agaricomycetes</taxon>
        <taxon>Agaricomycetidae</taxon>
        <taxon>Agaricales</taxon>
        <taxon>Agaricales incertae sedis</taxon>
        <taxon>Dendrothele</taxon>
    </lineage>
</organism>
<protein>
    <submittedName>
        <fullName evidence="6">Uncharacterized protein</fullName>
    </submittedName>
</protein>
<proteinExistence type="predicted"/>
<evidence type="ECO:0000256" key="5">
    <source>
        <dbReference type="ARBA" id="ARBA00023242"/>
    </source>
</evidence>
<evidence type="ECO:0000313" key="6">
    <source>
        <dbReference type="EMBL" id="THU77326.1"/>
    </source>
</evidence>
<evidence type="ECO:0000256" key="4">
    <source>
        <dbReference type="ARBA" id="ARBA00022833"/>
    </source>
</evidence>
<keyword evidence="7" id="KW-1185">Reference proteome</keyword>
<dbReference type="GO" id="GO:0005634">
    <property type="term" value="C:nucleus"/>
    <property type="evidence" value="ECO:0007669"/>
    <property type="project" value="UniProtKB-SubCell"/>
</dbReference>
<evidence type="ECO:0000256" key="2">
    <source>
        <dbReference type="ARBA" id="ARBA00022723"/>
    </source>
</evidence>
<dbReference type="OrthoDB" id="3247971at2759"/>
<evidence type="ECO:0000256" key="1">
    <source>
        <dbReference type="ARBA" id="ARBA00004123"/>
    </source>
</evidence>
<feature type="non-terminal residue" evidence="6">
    <location>
        <position position="183"/>
    </location>
</feature>
<reference evidence="6 7" key="1">
    <citation type="journal article" date="2019" name="Nat. Ecol. Evol.">
        <title>Megaphylogeny resolves global patterns of mushroom evolution.</title>
        <authorList>
            <person name="Varga T."/>
            <person name="Krizsan K."/>
            <person name="Foldi C."/>
            <person name="Dima B."/>
            <person name="Sanchez-Garcia M."/>
            <person name="Sanchez-Ramirez S."/>
            <person name="Szollosi G.J."/>
            <person name="Szarkandi J.G."/>
            <person name="Papp V."/>
            <person name="Albert L."/>
            <person name="Andreopoulos W."/>
            <person name="Angelini C."/>
            <person name="Antonin V."/>
            <person name="Barry K.W."/>
            <person name="Bougher N.L."/>
            <person name="Buchanan P."/>
            <person name="Buyck B."/>
            <person name="Bense V."/>
            <person name="Catcheside P."/>
            <person name="Chovatia M."/>
            <person name="Cooper J."/>
            <person name="Damon W."/>
            <person name="Desjardin D."/>
            <person name="Finy P."/>
            <person name="Geml J."/>
            <person name="Haridas S."/>
            <person name="Hughes K."/>
            <person name="Justo A."/>
            <person name="Karasinski D."/>
            <person name="Kautmanova I."/>
            <person name="Kiss B."/>
            <person name="Kocsube S."/>
            <person name="Kotiranta H."/>
            <person name="LaButti K.M."/>
            <person name="Lechner B.E."/>
            <person name="Liimatainen K."/>
            <person name="Lipzen A."/>
            <person name="Lukacs Z."/>
            <person name="Mihaltcheva S."/>
            <person name="Morgado L.N."/>
            <person name="Niskanen T."/>
            <person name="Noordeloos M.E."/>
            <person name="Ohm R.A."/>
            <person name="Ortiz-Santana B."/>
            <person name="Ovrebo C."/>
            <person name="Racz N."/>
            <person name="Riley R."/>
            <person name="Savchenko A."/>
            <person name="Shiryaev A."/>
            <person name="Soop K."/>
            <person name="Spirin V."/>
            <person name="Szebenyi C."/>
            <person name="Tomsovsky M."/>
            <person name="Tulloss R.E."/>
            <person name="Uehling J."/>
            <person name="Grigoriev I.V."/>
            <person name="Vagvolgyi C."/>
            <person name="Papp T."/>
            <person name="Martin F.M."/>
            <person name="Miettinen O."/>
            <person name="Hibbett D.S."/>
            <person name="Nagy L.G."/>
        </authorList>
    </citation>
    <scope>NUCLEOTIDE SEQUENCE [LARGE SCALE GENOMIC DNA]</scope>
    <source>
        <strain evidence="6 7">CBS 962.96</strain>
    </source>
</reference>
<dbReference type="InterPro" id="IPR052035">
    <property type="entry name" value="ZnF_BED_domain_contain"/>
</dbReference>
<dbReference type="EMBL" id="ML180476">
    <property type="protein sequence ID" value="THU77326.1"/>
    <property type="molecule type" value="Genomic_DNA"/>
</dbReference>
<comment type="subcellular location">
    <subcellularLocation>
        <location evidence="1">Nucleus</location>
    </subcellularLocation>
</comment>
<keyword evidence="2" id="KW-0479">Metal-binding</keyword>
<dbReference type="Proteomes" id="UP000297245">
    <property type="component" value="Unassembled WGS sequence"/>
</dbReference>
<gene>
    <name evidence="6" type="ORF">K435DRAFT_702633</name>
</gene>
<dbReference type="GO" id="GO:0008270">
    <property type="term" value="F:zinc ion binding"/>
    <property type="evidence" value="ECO:0007669"/>
    <property type="project" value="UniProtKB-KW"/>
</dbReference>
<name>A0A4S8KNS7_DENBC</name>
<dbReference type="AlphaFoldDB" id="A0A4S8KNS7"/>